<keyword evidence="3" id="KW-0521">NADP</keyword>
<dbReference type="GO" id="GO:0000166">
    <property type="term" value="F:nucleotide binding"/>
    <property type="evidence" value="ECO:0007669"/>
    <property type="project" value="UniProtKB-KW"/>
</dbReference>
<dbReference type="InterPro" id="IPR013149">
    <property type="entry name" value="ADH-like_C"/>
</dbReference>
<dbReference type="InterPro" id="IPR036291">
    <property type="entry name" value="NAD(P)-bd_dom_sf"/>
</dbReference>
<dbReference type="Gene3D" id="3.40.50.720">
    <property type="entry name" value="NAD(P)-binding Rossmann-like Domain"/>
    <property type="match status" value="1"/>
</dbReference>
<dbReference type="OrthoDB" id="48317at2759"/>
<dbReference type="RefSeq" id="XP_025466373.1">
    <property type="nucleotide sequence ID" value="XM_025616323.1"/>
</dbReference>
<dbReference type="Gene3D" id="3.90.180.10">
    <property type="entry name" value="Medium-chain alcohol dehydrogenases, catalytic domain"/>
    <property type="match status" value="1"/>
</dbReference>
<evidence type="ECO:0000256" key="4">
    <source>
        <dbReference type="ARBA" id="ARBA00023002"/>
    </source>
</evidence>
<comment type="similarity">
    <text evidence="1">Belongs to the zinc-containing alcohol dehydrogenase family.</text>
</comment>
<dbReference type="Pfam" id="PF08240">
    <property type="entry name" value="ADH_N"/>
    <property type="match status" value="1"/>
</dbReference>
<dbReference type="SUPFAM" id="SSF51735">
    <property type="entry name" value="NAD(P)-binding Rossmann-fold domains"/>
    <property type="match status" value="1"/>
</dbReference>
<reference evidence="6 7" key="1">
    <citation type="submission" date="2016-12" db="EMBL/GenBank/DDBJ databases">
        <title>The genomes of Aspergillus section Nigri reveals drivers in fungal speciation.</title>
        <authorList>
            <consortium name="DOE Joint Genome Institute"/>
            <person name="Vesth T.C."/>
            <person name="Nybo J."/>
            <person name="Theobald S."/>
            <person name="Brandl J."/>
            <person name="Frisvad J.C."/>
            <person name="Nielsen K.F."/>
            <person name="Lyhne E.K."/>
            <person name="Kogle M.E."/>
            <person name="Kuo A."/>
            <person name="Riley R."/>
            <person name="Clum A."/>
            <person name="Nolan M."/>
            <person name="Lipzen A."/>
            <person name="Salamov A."/>
            <person name="Henrissat B."/>
            <person name="Wiebenga A."/>
            <person name="De Vries R.P."/>
            <person name="Grigoriev I.V."/>
            <person name="Mortensen U.H."/>
            <person name="Andersen M.R."/>
            <person name="Baker S.E."/>
        </authorList>
    </citation>
    <scope>NUCLEOTIDE SEQUENCE [LARGE SCALE GENOMIC DNA]</scope>
    <source>
        <strain evidence="6 7">CBS 115572</strain>
    </source>
</reference>
<feature type="domain" description="Enoyl reductase (ER)" evidence="5">
    <location>
        <begin position="15"/>
        <end position="347"/>
    </location>
</feature>
<dbReference type="Pfam" id="PF00107">
    <property type="entry name" value="ADH_zinc_N"/>
    <property type="match status" value="1"/>
</dbReference>
<dbReference type="CDD" id="cd08249">
    <property type="entry name" value="enoyl_reductase_like"/>
    <property type="match status" value="1"/>
</dbReference>
<organism evidence="6 7">
    <name type="scientific">Aspergillus sclerotioniger CBS 115572</name>
    <dbReference type="NCBI Taxonomy" id="1450535"/>
    <lineage>
        <taxon>Eukaryota</taxon>
        <taxon>Fungi</taxon>
        <taxon>Dikarya</taxon>
        <taxon>Ascomycota</taxon>
        <taxon>Pezizomycotina</taxon>
        <taxon>Eurotiomycetes</taxon>
        <taxon>Eurotiomycetidae</taxon>
        <taxon>Eurotiales</taxon>
        <taxon>Aspergillaceae</taxon>
        <taxon>Aspergillus</taxon>
        <taxon>Aspergillus subgen. Circumdati</taxon>
    </lineage>
</organism>
<comment type="caution">
    <text evidence="6">The sequence shown here is derived from an EMBL/GenBank/DDBJ whole genome shotgun (WGS) entry which is preliminary data.</text>
</comment>
<gene>
    <name evidence="6" type="ORF">BO94DRAFT_599438</name>
</gene>
<dbReference type="InterPro" id="IPR011032">
    <property type="entry name" value="GroES-like_sf"/>
</dbReference>
<name>A0A317WD97_9EURO</name>
<dbReference type="Proteomes" id="UP000246702">
    <property type="component" value="Unassembled WGS sequence"/>
</dbReference>
<dbReference type="InterPro" id="IPR013154">
    <property type="entry name" value="ADH-like_N"/>
</dbReference>
<evidence type="ECO:0000256" key="3">
    <source>
        <dbReference type="ARBA" id="ARBA00022857"/>
    </source>
</evidence>
<proteinExistence type="inferred from homology"/>
<dbReference type="STRING" id="1450535.A0A317WD97"/>
<protein>
    <submittedName>
        <fullName evidence="6">GroES-like protein</fullName>
    </submittedName>
</protein>
<dbReference type="SMART" id="SM00829">
    <property type="entry name" value="PKS_ER"/>
    <property type="match status" value="1"/>
</dbReference>
<dbReference type="AlphaFoldDB" id="A0A317WD97"/>
<evidence type="ECO:0000313" key="6">
    <source>
        <dbReference type="EMBL" id="PWY83905.1"/>
    </source>
</evidence>
<keyword evidence="7" id="KW-1185">Reference proteome</keyword>
<keyword evidence="2" id="KW-0547">Nucleotide-binding</keyword>
<dbReference type="SUPFAM" id="SSF50129">
    <property type="entry name" value="GroES-like"/>
    <property type="match status" value="1"/>
</dbReference>
<dbReference type="PANTHER" id="PTHR45348:SF6">
    <property type="entry name" value="TRANS-ENOYL REDUCTASE APDC"/>
    <property type="match status" value="1"/>
</dbReference>
<dbReference type="EMBL" id="MSFK01000018">
    <property type="protein sequence ID" value="PWY83905.1"/>
    <property type="molecule type" value="Genomic_DNA"/>
</dbReference>
<dbReference type="InterPro" id="IPR047122">
    <property type="entry name" value="Trans-enoyl_RdTase-like"/>
</dbReference>
<sequence>MDNKKQEALVASGMGRYLLSQDVPVPTVKPDTILCRVVAVALNPADWKMVDFSATPGAVGGNDFAGEVIEVGEEVTRFHKGDRVFAMTFGLNPNGKHTGAFGRYALATADLACKVPMGISWEEAASLGLAIGTAGTALYHALRLPMPDSPAKQPHYVLISGGATATGTVAIQLLKASGLTPIVTCSPNHRELVLSLGAEEAFDYQSATCATEIRNYTNNTLEHVLDCVTEAASMTLCYEAIGSAGGHYIALDPFPTHIQYTRRDIKAEWLMIYSLFGEPVKLDGVYGRPARPQDRDFAAKLFPLVEGLLHEGRLQPHPIEIRHGGLGAIERGIEELRKGQVRGKKLAYPLA</sequence>
<dbReference type="GO" id="GO:0016651">
    <property type="term" value="F:oxidoreductase activity, acting on NAD(P)H"/>
    <property type="evidence" value="ECO:0007669"/>
    <property type="project" value="InterPro"/>
</dbReference>
<evidence type="ECO:0000313" key="7">
    <source>
        <dbReference type="Proteomes" id="UP000246702"/>
    </source>
</evidence>
<keyword evidence="4" id="KW-0560">Oxidoreductase</keyword>
<evidence type="ECO:0000256" key="1">
    <source>
        <dbReference type="ARBA" id="ARBA00008072"/>
    </source>
</evidence>
<dbReference type="PANTHER" id="PTHR45348">
    <property type="entry name" value="HYPOTHETICAL OXIDOREDUCTASE (EUROFUNG)"/>
    <property type="match status" value="1"/>
</dbReference>
<accession>A0A317WD97</accession>
<evidence type="ECO:0000259" key="5">
    <source>
        <dbReference type="SMART" id="SM00829"/>
    </source>
</evidence>
<dbReference type="GeneID" id="37118466"/>
<dbReference type="InterPro" id="IPR020843">
    <property type="entry name" value="ER"/>
</dbReference>
<evidence type="ECO:0000256" key="2">
    <source>
        <dbReference type="ARBA" id="ARBA00022741"/>
    </source>
</evidence>